<accession>A0A4Y7RKF2</accession>
<dbReference type="AlphaFoldDB" id="A0A4Y7RKF2"/>
<dbReference type="EMBL" id="QFFZ01000052">
    <property type="protein sequence ID" value="TEB09306.1"/>
    <property type="molecule type" value="Genomic_DNA"/>
</dbReference>
<dbReference type="OrthoDB" id="1807999at2"/>
<proteinExistence type="predicted"/>
<gene>
    <name evidence="1" type="ORF">Pmgp_03238</name>
</gene>
<organism evidence="1 2">
    <name type="scientific">Pelotomaculum propionicicum</name>
    <dbReference type="NCBI Taxonomy" id="258475"/>
    <lineage>
        <taxon>Bacteria</taxon>
        <taxon>Bacillati</taxon>
        <taxon>Bacillota</taxon>
        <taxon>Clostridia</taxon>
        <taxon>Eubacteriales</taxon>
        <taxon>Desulfotomaculaceae</taxon>
        <taxon>Pelotomaculum</taxon>
    </lineage>
</organism>
<dbReference type="Proteomes" id="UP000297597">
    <property type="component" value="Unassembled WGS sequence"/>
</dbReference>
<dbReference type="RefSeq" id="WP_134215218.1">
    <property type="nucleotide sequence ID" value="NZ_QFFZ01000052.1"/>
</dbReference>
<sequence length="158" mass="17607">MSDDIEIVDLVHDLLKADDNLAELVDWKKANGLVSLATSGCSVGLDEEGFNEYTRDKDETVGSVRILIWVKMVDPVTAEAKIRKQAKAARQVLVKNRTLGGAVANSYLNKIFYATADAGKNLILHMADLDFQVKYYSPRTWPETQPIEHINNDIGTEQ</sequence>
<comment type="caution">
    <text evidence="1">The sequence shown here is derived from an EMBL/GenBank/DDBJ whole genome shotgun (WGS) entry which is preliminary data.</text>
</comment>
<protein>
    <submittedName>
        <fullName evidence="1">Uncharacterized protein</fullName>
    </submittedName>
</protein>
<evidence type="ECO:0000313" key="1">
    <source>
        <dbReference type="EMBL" id="TEB09306.1"/>
    </source>
</evidence>
<reference evidence="1 2" key="1">
    <citation type="journal article" date="2018" name="Environ. Microbiol.">
        <title>Novel energy conservation strategies and behaviour of Pelotomaculum schinkii driving syntrophic propionate catabolism.</title>
        <authorList>
            <person name="Hidalgo-Ahumada C.A.P."/>
            <person name="Nobu M.K."/>
            <person name="Narihiro T."/>
            <person name="Tamaki H."/>
            <person name="Liu W.T."/>
            <person name="Kamagata Y."/>
            <person name="Stams A.J.M."/>
            <person name="Imachi H."/>
            <person name="Sousa D.Z."/>
        </authorList>
    </citation>
    <scope>NUCLEOTIDE SEQUENCE [LARGE SCALE GENOMIC DNA]</scope>
    <source>
        <strain evidence="1 2">MGP</strain>
    </source>
</reference>
<name>A0A4Y7RKF2_9FIRM</name>
<evidence type="ECO:0000313" key="2">
    <source>
        <dbReference type="Proteomes" id="UP000297597"/>
    </source>
</evidence>
<keyword evidence="2" id="KW-1185">Reference proteome</keyword>